<evidence type="ECO:0000256" key="5">
    <source>
        <dbReference type="HAMAP-Rule" id="MF_01334"/>
    </source>
</evidence>
<dbReference type="SUPFAM" id="SSF50715">
    <property type="entry name" value="Ribosomal protein L25-like"/>
    <property type="match status" value="1"/>
</dbReference>
<keyword evidence="1 5" id="KW-0699">rRNA-binding</keyword>
<gene>
    <name evidence="5" type="primary">rplY</name>
    <name evidence="5" type="synonym">ctc</name>
    <name evidence="9" type="ORF">IMZ08_01170</name>
</gene>
<evidence type="ECO:0000313" key="9">
    <source>
        <dbReference type="EMBL" id="MBE4906666.1"/>
    </source>
</evidence>
<dbReference type="PANTHER" id="PTHR33284:SF1">
    <property type="entry name" value="RIBOSOMAL PROTEIN L25_GLN-TRNA SYNTHETASE, ANTI-CODON-BINDING DOMAIN-CONTAINING PROTEIN"/>
    <property type="match status" value="1"/>
</dbReference>
<evidence type="ECO:0000259" key="7">
    <source>
        <dbReference type="Pfam" id="PF01386"/>
    </source>
</evidence>
<comment type="function">
    <text evidence="5">This is one of the proteins that binds to the 5S RNA in the ribosome where it forms part of the central protuberance.</text>
</comment>
<dbReference type="NCBIfam" id="NF004133">
    <property type="entry name" value="PRK05618.2-4"/>
    <property type="match status" value="1"/>
</dbReference>
<comment type="caution">
    <text evidence="9">The sequence shown here is derived from an EMBL/GenBank/DDBJ whole genome shotgun (WGS) entry which is preliminary data.</text>
</comment>
<comment type="subunit">
    <text evidence="5">Part of the 50S ribosomal subunit; part of the 5S rRNA/L5/L18/L25 subcomplex. Contacts the 5S rRNA. Binds to the 5S rRNA independently of L5 and L18.</text>
</comment>
<dbReference type="CDD" id="cd00495">
    <property type="entry name" value="Ribosomal_L25_TL5_CTC"/>
    <property type="match status" value="1"/>
</dbReference>
<dbReference type="Gene3D" id="2.170.120.20">
    <property type="entry name" value="Ribosomal protein L25, beta domain"/>
    <property type="match status" value="1"/>
</dbReference>
<proteinExistence type="inferred from homology"/>
<feature type="domain" description="Large ribosomal subunit protein bL25 beta" evidence="8">
    <location>
        <begin position="98"/>
        <end position="181"/>
    </location>
</feature>
<reference evidence="9 10" key="1">
    <citation type="submission" date="2020-10" db="EMBL/GenBank/DDBJ databases">
        <title>Bacillus sp. HD4P25, an endophyte from a halophyte.</title>
        <authorList>
            <person name="Sun J.-Q."/>
        </authorList>
    </citation>
    <scope>NUCLEOTIDE SEQUENCE [LARGE SCALE GENOMIC DNA]</scope>
    <source>
        <strain evidence="9 10">YIM 93174</strain>
    </source>
</reference>
<keyword evidence="2 5" id="KW-0694">RNA-binding</keyword>
<evidence type="ECO:0000259" key="8">
    <source>
        <dbReference type="Pfam" id="PF14693"/>
    </source>
</evidence>
<dbReference type="GO" id="GO:0005840">
    <property type="term" value="C:ribosome"/>
    <property type="evidence" value="ECO:0007669"/>
    <property type="project" value="UniProtKB-KW"/>
</dbReference>
<evidence type="ECO:0000256" key="6">
    <source>
        <dbReference type="SAM" id="MobiDB-lite"/>
    </source>
</evidence>
<feature type="domain" description="Large ribosomal subunit protein bL25 L25" evidence="7">
    <location>
        <begin position="5"/>
        <end position="90"/>
    </location>
</feature>
<evidence type="ECO:0000256" key="1">
    <source>
        <dbReference type="ARBA" id="ARBA00022730"/>
    </source>
</evidence>
<dbReference type="PANTHER" id="PTHR33284">
    <property type="entry name" value="RIBOSOMAL PROTEIN L25/GLN-TRNA SYNTHETASE, ANTI-CODON-BINDING DOMAIN-CONTAINING PROTEIN"/>
    <property type="match status" value="1"/>
</dbReference>
<name>A0ABR9QDU4_9BACI</name>
<comment type="similarity">
    <text evidence="5">Belongs to the bacterial ribosomal protein bL25 family. CTC subfamily.</text>
</comment>
<evidence type="ECO:0000256" key="2">
    <source>
        <dbReference type="ARBA" id="ARBA00022884"/>
    </source>
</evidence>
<dbReference type="HAMAP" id="MF_01334">
    <property type="entry name" value="Ribosomal_bL25_CTC"/>
    <property type="match status" value="1"/>
</dbReference>
<keyword evidence="4 5" id="KW-0687">Ribonucleoprotein</keyword>
<dbReference type="InterPro" id="IPR020057">
    <property type="entry name" value="Ribosomal_bL25_b-dom"/>
</dbReference>
<evidence type="ECO:0000256" key="3">
    <source>
        <dbReference type="ARBA" id="ARBA00022980"/>
    </source>
</evidence>
<evidence type="ECO:0000313" key="10">
    <source>
        <dbReference type="Proteomes" id="UP001516662"/>
    </source>
</evidence>
<dbReference type="NCBIfam" id="TIGR00731">
    <property type="entry name" value="bL25_bact_ctc"/>
    <property type="match status" value="1"/>
</dbReference>
<organism evidence="9 10">
    <name type="scientific">Litchfieldia luteola</name>
    <dbReference type="NCBI Taxonomy" id="682179"/>
    <lineage>
        <taxon>Bacteria</taxon>
        <taxon>Bacillati</taxon>
        <taxon>Bacillota</taxon>
        <taxon>Bacilli</taxon>
        <taxon>Bacillales</taxon>
        <taxon>Bacillaceae</taxon>
        <taxon>Litchfieldia</taxon>
    </lineage>
</organism>
<dbReference type="Proteomes" id="UP001516662">
    <property type="component" value="Unassembled WGS sequence"/>
</dbReference>
<protein>
    <recommendedName>
        <fullName evidence="5">Large ribosomal subunit protein bL25</fullName>
    </recommendedName>
    <alternativeName>
        <fullName evidence="5">General stress protein CTC</fullName>
    </alternativeName>
</protein>
<keyword evidence="10" id="KW-1185">Reference proteome</keyword>
<dbReference type="InterPro" id="IPR020930">
    <property type="entry name" value="Ribosomal_uL5_bac-type"/>
</dbReference>
<feature type="compositionally biased region" description="Acidic residues" evidence="6">
    <location>
        <begin position="184"/>
        <end position="199"/>
    </location>
</feature>
<dbReference type="InterPro" id="IPR029751">
    <property type="entry name" value="Ribosomal_L25_dom"/>
</dbReference>
<feature type="region of interest" description="Disordered" evidence="6">
    <location>
        <begin position="169"/>
        <end position="208"/>
    </location>
</feature>
<dbReference type="RefSeq" id="WP_193534165.1">
    <property type="nucleotide sequence ID" value="NZ_JADCLJ010000005.1"/>
</dbReference>
<dbReference type="Pfam" id="PF14693">
    <property type="entry name" value="Ribosomal_TL5_C"/>
    <property type="match status" value="1"/>
</dbReference>
<dbReference type="EMBL" id="JADCLJ010000005">
    <property type="protein sequence ID" value="MBE4906666.1"/>
    <property type="molecule type" value="Genomic_DNA"/>
</dbReference>
<sequence length="208" mass="22787">MAILLQAQGRSDLRNSSTRRIREEGNIPAIINGNNGSKPIFVNSIEFLKTIRESGRNGIIQLVVDNENHPVMLNELQRDPVKGDYLHADFKVINMKTKVDVEVRVNLVGEALGVKDGGVLQQSIHQVSITALPGNIPPAIDIDVTNLEVGQTVLVSDVHTGGKYELNHEQSEVIASIQPPKQEEEIDTGEEQEEGIPEAEEGRETSEG</sequence>
<dbReference type="InterPro" id="IPR011035">
    <property type="entry name" value="Ribosomal_bL25/Gln-tRNA_synth"/>
</dbReference>
<dbReference type="InterPro" id="IPR001021">
    <property type="entry name" value="Ribosomal_bL25_long"/>
</dbReference>
<dbReference type="InterPro" id="IPR037121">
    <property type="entry name" value="Ribosomal_bL25_C"/>
</dbReference>
<dbReference type="Gene3D" id="2.40.240.10">
    <property type="entry name" value="Ribosomal Protein L25, Chain P"/>
    <property type="match status" value="1"/>
</dbReference>
<accession>A0ABR9QDU4</accession>
<dbReference type="Pfam" id="PF01386">
    <property type="entry name" value="Ribosomal_L25p"/>
    <property type="match status" value="1"/>
</dbReference>
<dbReference type="InterPro" id="IPR020056">
    <property type="entry name" value="Rbsml_bL25/Gln-tRNA_synth_N"/>
</dbReference>
<evidence type="ECO:0000256" key="4">
    <source>
        <dbReference type="ARBA" id="ARBA00023274"/>
    </source>
</evidence>
<keyword evidence="3 5" id="KW-0689">Ribosomal protein</keyword>